<organism evidence="2 3">
    <name type="scientific">Candidatus Entotheonella gemina</name>
    <dbReference type="NCBI Taxonomy" id="1429439"/>
    <lineage>
        <taxon>Bacteria</taxon>
        <taxon>Pseudomonadati</taxon>
        <taxon>Nitrospinota/Tectimicrobiota group</taxon>
        <taxon>Candidatus Tectimicrobiota</taxon>
        <taxon>Candidatus Entotheonellia</taxon>
        <taxon>Candidatus Entotheonellales</taxon>
        <taxon>Candidatus Entotheonellaceae</taxon>
        <taxon>Candidatus Entotheonella</taxon>
    </lineage>
</organism>
<proteinExistence type="predicted"/>
<reference evidence="2 3" key="1">
    <citation type="journal article" date="2014" name="Nature">
        <title>An environmental bacterial taxon with a large and distinct metabolic repertoire.</title>
        <authorList>
            <person name="Wilson M.C."/>
            <person name="Mori T."/>
            <person name="Ruckert C."/>
            <person name="Uria A.R."/>
            <person name="Helf M.J."/>
            <person name="Takada K."/>
            <person name="Gernert C."/>
            <person name="Steffens U.A."/>
            <person name="Heycke N."/>
            <person name="Schmitt S."/>
            <person name="Rinke C."/>
            <person name="Helfrich E.J."/>
            <person name="Brachmann A.O."/>
            <person name="Gurgui C."/>
            <person name="Wakimoto T."/>
            <person name="Kracht M."/>
            <person name="Crusemann M."/>
            <person name="Hentschel U."/>
            <person name="Abe I."/>
            <person name="Matsunaga S."/>
            <person name="Kalinowski J."/>
            <person name="Takeyama H."/>
            <person name="Piel J."/>
        </authorList>
    </citation>
    <scope>NUCLEOTIDE SEQUENCE [LARGE SCALE GENOMIC DNA]</scope>
    <source>
        <strain evidence="3">TSY2</strain>
    </source>
</reference>
<dbReference type="PANTHER" id="PTHR36558:SF1">
    <property type="entry name" value="RESTRICTION ENDONUCLEASE DOMAIN-CONTAINING PROTEIN-RELATED"/>
    <property type="match status" value="1"/>
</dbReference>
<gene>
    <name evidence="2" type="ORF">ETSY2_04885</name>
</gene>
<comment type="caution">
    <text evidence="2">The sequence shown here is derived from an EMBL/GenBank/DDBJ whole genome shotgun (WGS) entry which is preliminary data.</text>
</comment>
<evidence type="ECO:0000313" key="2">
    <source>
        <dbReference type="EMBL" id="ETX08524.1"/>
    </source>
</evidence>
<name>W4MDV1_9BACT</name>
<dbReference type="Pfam" id="PF05685">
    <property type="entry name" value="Uma2"/>
    <property type="match status" value="1"/>
</dbReference>
<dbReference type="PANTHER" id="PTHR36558">
    <property type="entry name" value="GLR1098 PROTEIN"/>
    <property type="match status" value="1"/>
</dbReference>
<dbReference type="Proteomes" id="UP000019140">
    <property type="component" value="Unassembled WGS sequence"/>
</dbReference>
<protein>
    <recommendedName>
        <fullName evidence="1">Putative restriction endonuclease domain-containing protein</fullName>
    </recommendedName>
</protein>
<dbReference type="Gene3D" id="3.90.1570.10">
    <property type="entry name" value="tt1808, chain A"/>
    <property type="match status" value="1"/>
</dbReference>
<dbReference type="PATRIC" id="fig|1429439.4.peg.832"/>
<dbReference type="HOGENOM" id="CLU_076312_6_0_7"/>
<dbReference type="InterPro" id="IPR011335">
    <property type="entry name" value="Restrct_endonuc-II-like"/>
</dbReference>
<keyword evidence="3" id="KW-1185">Reference proteome</keyword>
<dbReference type="EMBL" id="AZHX01000196">
    <property type="protein sequence ID" value="ETX08524.1"/>
    <property type="molecule type" value="Genomic_DNA"/>
</dbReference>
<dbReference type="CDD" id="cd06260">
    <property type="entry name" value="DUF820-like"/>
    <property type="match status" value="1"/>
</dbReference>
<dbReference type="InterPro" id="IPR012296">
    <property type="entry name" value="Nuclease_put_TT1808"/>
</dbReference>
<dbReference type="InterPro" id="IPR008538">
    <property type="entry name" value="Uma2"/>
</dbReference>
<evidence type="ECO:0000313" key="3">
    <source>
        <dbReference type="Proteomes" id="UP000019140"/>
    </source>
</evidence>
<dbReference type="AlphaFoldDB" id="W4MDV1"/>
<accession>W4MDV1</accession>
<dbReference type="SUPFAM" id="SSF52980">
    <property type="entry name" value="Restriction endonuclease-like"/>
    <property type="match status" value="1"/>
</dbReference>
<sequence length="191" mass="21787">MPSQAKTRLSVEEYLVIERQASCKSEYFDGEMFAMAGASRRHNLITLNMGAELRTQLQQRPCEVYSSDMRVKISRTGLYTYPDVVVVCDEPLFEDAEVDTLLNPIVLVEVLSPSTADYDRGGKFEHYRTLPSLQGYLLVAQERCHVVHYTRQPDNTWLLAETSNIQDCIHLPSINCDLRLSEINAKVQLDQ</sequence>
<feature type="domain" description="Putative restriction endonuclease" evidence="1">
    <location>
        <begin position="11"/>
        <end position="174"/>
    </location>
</feature>
<evidence type="ECO:0000259" key="1">
    <source>
        <dbReference type="Pfam" id="PF05685"/>
    </source>
</evidence>